<dbReference type="AlphaFoldDB" id="A0A7S3DEX1"/>
<dbReference type="InterPro" id="IPR036047">
    <property type="entry name" value="F-box-like_dom_sf"/>
</dbReference>
<dbReference type="InterPro" id="IPR001810">
    <property type="entry name" value="F-box_dom"/>
</dbReference>
<feature type="domain" description="F-box" evidence="1">
    <location>
        <begin position="1"/>
        <end position="49"/>
    </location>
</feature>
<accession>A0A7S3DEX1</accession>
<dbReference type="PROSITE" id="PS50181">
    <property type="entry name" value="FBOX"/>
    <property type="match status" value="1"/>
</dbReference>
<organism evidence="2">
    <name type="scientific">Palpitomonas bilix</name>
    <dbReference type="NCBI Taxonomy" id="652834"/>
    <lineage>
        <taxon>Eukaryota</taxon>
        <taxon>Eukaryota incertae sedis</taxon>
    </lineage>
</organism>
<dbReference type="EMBL" id="HBIB01024981">
    <property type="protein sequence ID" value="CAE0254047.1"/>
    <property type="molecule type" value="Transcribed_RNA"/>
</dbReference>
<protein>
    <recommendedName>
        <fullName evidence="1">F-box domain-containing protein</fullName>
    </recommendedName>
</protein>
<evidence type="ECO:0000313" key="2">
    <source>
        <dbReference type="EMBL" id="CAE0254047.1"/>
    </source>
</evidence>
<proteinExistence type="predicted"/>
<reference evidence="2" key="1">
    <citation type="submission" date="2021-01" db="EMBL/GenBank/DDBJ databases">
        <authorList>
            <person name="Corre E."/>
            <person name="Pelletier E."/>
            <person name="Niang G."/>
            <person name="Scheremetjew M."/>
            <person name="Finn R."/>
            <person name="Kale V."/>
            <person name="Holt S."/>
            <person name="Cochrane G."/>
            <person name="Meng A."/>
            <person name="Brown T."/>
            <person name="Cohen L."/>
        </authorList>
    </citation>
    <scope>NUCLEOTIDE SEQUENCE</scope>
    <source>
        <strain evidence="2">NIES-2562</strain>
    </source>
</reference>
<evidence type="ECO:0000259" key="1">
    <source>
        <dbReference type="PROSITE" id="PS50181"/>
    </source>
</evidence>
<sequence>MLDLLPPDICEHVCEYLSGNEIARLRLSSRPFRFLPSRIQLLALYYKKLGWVDTMPEIGPALQRRNVATNSHWDKLRSIVTTSEKFTSSKIIDAVEYLGEQFILCHRNGGALELRAFNSGRSCSLPVRAFEVWRTKEVKLLSPFEMSRSVLLYTPECILFIDLPSLTTRPLFHSKASQYSPTFVSLLYEDGGIAYCTSEGVGVGVLHSDKGVCDERLLVTSDTLSKTISSLFPTMPPSKDYVNGMEPIALRNHGCFCCWYRSVLFCFLIRSVSSPGKAALRPSYIIPSSSRISTVKALYEPGTHRSSLVVGSVDMNISIVQISPNSTGTGLDLEWKRRVSIGIWPTSIVPLMDSASFLVSGTLEDFEQPPRETVQLFNFDGDHKLGHLNTYKGISRVAPMAASLWLIYASGEIVVLPRYF</sequence>
<name>A0A7S3DEX1_9EUKA</name>
<gene>
    <name evidence="2" type="ORF">PBIL07802_LOCUS16288</name>
</gene>
<dbReference type="SUPFAM" id="SSF81383">
    <property type="entry name" value="F-box domain"/>
    <property type="match status" value="1"/>
</dbReference>